<evidence type="ECO:0000259" key="5">
    <source>
        <dbReference type="Pfam" id="PF07992"/>
    </source>
</evidence>
<feature type="domain" description="FAD/NAD(P)-binding" evidence="5">
    <location>
        <begin position="6"/>
        <end position="280"/>
    </location>
</feature>
<organism evidence="6 7">
    <name type="scientific">Candida maltosa (strain Xu316)</name>
    <name type="common">Yeast</name>
    <dbReference type="NCBI Taxonomy" id="1245528"/>
    <lineage>
        <taxon>Eukaryota</taxon>
        <taxon>Fungi</taxon>
        <taxon>Dikarya</taxon>
        <taxon>Ascomycota</taxon>
        <taxon>Saccharomycotina</taxon>
        <taxon>Pichiomycetes</taxon>
        <taxon>Debaryomycetaceae</taxon>
        <taxon>Candida/Lodderomyces clade</taxon>
        <taxon>Candida</taxon>
    </lineage>
</organism>
<dbReference type="Proteomes" id="UP000011777">
    <property type="component" value="Unassembled WGS sequence"/>
</dbReference>
<reference evidence="6 7" key="1">
    <citation type="submission" date="2013-02" db="EMBL/GenBank/DDBJ databases">
        <title>Genome sequence of Candida maltosa Xu316, a potential industrial strain for xylitol and ethanol production.</title>
        <authorList>
            <person name="Yu J."/>
            <person name="Wang Q."/>
            <person name="Geng X."/>
            <person name="Bao W."/>
            <person name="He P."/>
            <person name="Cai J."/>
        </authorList>
    </citation>
    <scope>NUCLEOTIDE SEQUENCE [LARGE SCALE GENOMIC DNA]</scope>
    <source>
        <strain evidence="7">Xu316</strain>
    </source>
</reference>
<evidence type="ECO:0000256" key="1">
    <source>
        <dbReference type="ARBA" id="ARBA00006442"/>
    </source>
</evidence>
<gene>
    <name evidence="6" type="ORF">G210_4182</name>
</gene>
<keyword evidence="2" id="KW-0285">Flavoprotein</keyword>
<dbReference type="Pfam" id="PF07992">
    <property type="entry name" value="Pyr_redox_2"/>
    <property type="match status" value="1"/>
</dbReference>
<dbReference type="OMA" id="SFYWNIA"/>
<evidence type="ECO:0000256" key="3">
    <source>
        <dbReference type="ARBA" id="ARBA00022827"/>
    </source>
</evidence>
<comment type="similarity">
    <text evidence="1">Belongs to the FAD-dependent oxidoreductase family.</text>
</comment>
<dbReference type="GO" id="GO:0004174">
    <property type="term" value="F:electron-transferring-flavoprotein dehydrogenase activity"/>
    <property type="evidence" value="ECO:0007669"/>
    <property type="project" value="TreeGrafter"/>
</dbReference>
<evidence type="ECO:0000313" key="7">
    <source>
        <dbReference type="Proteomes" id="UP000011777"/>
    </source>
</evidence>
<dbReference type="GO" id="GO:0050660">
    <property type="term" value="F:flavin adenine dinucleotide binding"/>
    <property type="evidence" value="ECO:0007669"/>
    <property type="project" value="TreeGrafter"/>
</dbReference>
<dbReference type="InterPro" id="IPR036188">
    <property type="entry name" value="FAD/NAD-bd_sf"/>
</dbReference>
<dbReference type="AlphaFoldDB" id="M3JE16"/>
<accession>M3JE16</accession>
<evidence type="ECO:0000256" key="4">
    <source>
        <dbReference type="ARBA" id="ARBA00023002"/>
    </source>
</evidence>
<dbReference type="eggNOG" id="KOG2495">
    <property type="taxonomic scope" value="Eukaryota"/>
</dbReference>
<dbReference type="PANTHER" id="PTHR43735:SF3">
    <property type="entry name" value="FERROPTOSIS SUPPRESSOR PROTEIN 1"/>
    <property type="match status" value="1"/>
</dbReference>
<name>M3JE16_CANMX</name>
<protein>
    <submittedName>
        <fullName evidence="6">Putative oxidoreductase</fullName>
    </submittedName>
</protein>
<proteinExistence type="inferred from homology"/>
<evidence type="ECO:0000256" key="2">
    <source>
        <dbReference type="ARBA" id="ARBA00022630"/>
    </source>
</evidence>
<keyword evidence="4" id="KW-0560">Oxidoreductase</keyword>
<dbReference type="STRING" id="1245528.M3JE16"/>
<dbReference type="HOGENOM" id="CLU_019845_6_1_1"/>
<dbReference type="EMBL" id="AOGT01000260">
    <property type="protein sequence ID" value="EMG50453.1"/>
    <property type="molecule type" value="Genomic_DNA"/>
</dbReference>
<comment type="caution">
    <text evidence="6">The sequence shown here is derived from an EMBL/GenBank/DDBJ whole genome shotgun (WGS) entry which is preliminary data.</text>
</comment>
<dbReference type="GO" id="GO:0005737">
    <property type="term" value="C:cytoplasm"/>
    <property type="evidence" value="ECO:0007669"/>
    <property type="project" value="TreeGrafter"/>
</dbReference>
<dbReference type="PRINTS" id="PR00368">
    <property type="entry name" value="FADPNR"/>
</dbReference>
<dbReference type="Gene3D" id="3.50.50.100">
    <property type="match status" value="1"/>
</dbReference>
<keyword evidence="3" id="KW-0274">FAD</keyword>
<dbReference type="InterPro" id="IPR023753">
    <property type="entry name" value="FAD/NAD-binding_dom"/>
</dbReference>
<dbReference type="PRINTS" id="PR00469">
    <property type="entry name" value="PNDRDTASEII"/>
</dbReference>
<dbReference type="PANTHER" id="PTHR43735">
    <property type="entry name" value="APOPTOSIS-INDUCING FACTOR 1"/>
    <property type="match status" value="1"/>
</dbReference>
<keyword evidence="7" id="KW-1185">Reference proteome</keyword>
<evidence type="ECO:0000313" key="6">
    <source>
        <dbReference type="EMBL" id="EMG50453.1"/>
    </source>
</evidence>
<dbReference type="OrthoDB" id="202203at2759"/>
<sequence length="366" mass="39744">MTKDEKKVIIIGASYAGIHALKFLLKSSSTKLDIAVISPSESAYFNAAAPRLLVEPEQIDKAIFSVKNTVEKSSNNTIHTTKFIKATVTKVDLDEQKVYFGDSELGYDYLIIASGARAKSPVYKLGNTTDHTHTVKALKEVASEIKNAESVAVIGGGSTGVETAAEIAYAYRDKTVFLYTGAASPLPNFPQSSISGAVKKLGNLKVKIVNNERVNVENNTTVKLQDGTTRNYGLVIQASGVIPNTEYLPASVLDKAGFVETDANLRLKDHANVIAFGDVVALGTSSIVDLVFNQEPIFQKTVEYEVFDNKKTQLKPYVRPTSLTTFVPVGKDGGVGLFFGYCVPSFLVRFFKSKDFMISKAGEHFT</sequence>
<dbReference type="SUPFAM" id="SSF51905">
    <property type="entry name" value="FAD/NAD(P)-binding domain"/>
    <property type="match status" value="1"/>
</dbReference>